<accession>A0A6N3E664</accession>
<gene>
    <name evidence="3" type="primary">yddM</name>
    <name evidence="3" type="ORF">CALFYP39_02111</name>
</gene>
<dbReference type="EMBL" id="CACRTW010000052">
    <property type="protein sequence ID" value="VYU35615.1"/>
    <property type="molecule type" value="Genomic_DNA"/>
</dbReference>
<reference evidence="3" key="1">
    <citation type="submission" date="2019-11" db="EMBL/GenBank/DDBJ databases">
        <authorList>
            <person name="Feng L."/>
        </authorList>
    </citation>
    <scope>NUCLEOTIDE SEQUENCE</scope>
    <source>
        <strain evidence="3">CaerofaciensLFYP39</strain>
    </source>
</reference>
<dbReference type="PANTHER" id="PTHR36924:SF1">
    <property type="entry name" value="ANTITOXIN HIGA-1"/>
    <property type="match status" value="1"/>
</dbReference>
<dbReference type="Pfam" id="PF01381">
    <property type="entry name" value="HTH_3"/>
    <property type="match status" value="1"/>
</dbReference>
<evidence type="ECO:0000313" key="3">
    <source>
        <dbReference type="EMBL" id="VYU35615.1"/>
    </source>
</evidence>
<dbReference type="RefSeq" id="WP_156600768.1">
    <property type="nucleotide sequence ID" value="NZ_CACRTW010000052.1"/>
</dbReference>
<dbReference type="InterPro" id="IPR010982">
    <property type="entry name" value="Lambda_DNA-bd_dom_sf"/>
</dbReference>
<dbReference type="InterPro" id="IPR001387">
    <property type="entry name" value="Cro/C1-type_HTH"/>
</dbReference>
<dbReference type="Gene3D" id="1.10.260.40">
    <property type="entry name" value="lambda repressor-like DNA-binding domains"/>
    <property type="match status" value="1"/>
</dbReference>
<organism evidence="3">
    <name type="scientific">Collinsella aerofaciens</name>
    <dbReference type="NCBI Taxonomy" id="74426"/>
    <lineage>
        <taxon>Bacteria</taxon>
        <taxon>Bacillati</taxon>
        <taxon>Actinomycetota</taxon>
        <taxon>Coriobacteriia</taxon>
        <taxon>Coriobacteriales</taxon>
        <taxon>Coriobacteriaceae</taxon>
        <taxon>Collinsella</taxon>
    </lineage>
</organism>
<keyword evidence="1" id="KW-0238">DNA-binding</keyword>
<dbReference type="SUPFAM" id="SSF47413">
    <property type="entry name" value="lambda repressor-like DNA-binding domains"/>
    <property type="match status" value="1"/>
</dbReference>
<evidence type="ECO:0000259" key="2">
    <source>
        <dbReference type="PROSITE" id="PS50943"/>
    </source>
</evidence>
<dbReference type="GO" id="GO:0003677">
    <property type="term" value="F:DNA binding"/>
    <property type="evidence" value="ECO:0007669"/>
    <property type="project" value="UniProtKB-KW"/>
</dbReference>
<dbReference type="AlphaFoldDB" id="A0A6N3E664"/>
<name>A0A6N3E664_9ACTN</name>
<feature type="domain" description="HTH cro/C1-type" evidence="2">
    <location>
        <begin position="16"/>
        <end position="70"/>
    </location>
</feature>
<dbReference type="PANTHER" id="PTHR36924">
    <property type="entry name" value="ANTITOXIN HIGA-1"/>
    <property type="match status" value="1"/>
</dbReference>
<sequence>MARSKTYIATPPGATIKEQLEYRGMSQREFAKRMDYSEKFISQLINGQVELTPNTAHRLEMVLGVPSAFWMNLEARYREKLLQVEDENSIEEDKQIARKFPYAQMAKFGWVEPTRSVTTKVIELRKFFEVVRLALLNEDRLAPGIAYRRQKETAESEYAFLAWAQKAKIDARGITTGKINVGKLEECIPKLRELTSMDPADFQSLLVSMMAECGIATVFLPHLEHTFLNGATFCDGSKIVLALTLRGADADKFWFSLFHELAHVINGHIGRTAGTTEEEERIADAFARDTLIPPEAYAQFAIGNKTYSTVVSFANEIGIAPGIVVGRLQKDGHLQYSQLNSLKVRYQFAG</sequence>
<protein>
    <submittedName>
        <fullName evidence="3">Putative HTH-type transcriptional regulator YddM</fullName>
    </submittedName>
</protein>
<evidence type="ECO:0000256" key="1">
    <source>
        <dbReference type="ARBA" id="ARBA00023125"/>
    </source>
</evidence>
<dbReference type="InterPro" id="IPR013430">
    <property type="entry name" value="Toxin_antidote_HigA"/>
</dbReference>
<proteinExistence type="predicted"/>
<dbReference type="PROSITE" id="PS50943">
    <property type="entry name" value="HTH_CROC1"/>
    <property type="match status" value="1"/>
</dbReference>
<dbReference type="CDD" id="cd00093">
    <property type="entry name" value="HTH_XRE"/>
    <property type="match status" value="1"/>
</dbReference>
<dbReference type="SMART" id="SM00530">
    <property type="entry name" value="HTH_XRE"/>
    <property type="match status" value="1"/>
</dbReference>